<evidence type="ECO:0000259" key="8">
    <source>
        <dbReference type="SMART" id="SM01370"/>
    </source>
</evidence>
<dbReference type="AlphaFoldDB" id="M9LUG5"/>
<dbReference type="PANTHER" id="PTHR12228:SF0">
    <property type="entry name" value="TATA-BOX BINDING PROTEIN ASSOCIATED FACTOR 7"/>
    <property type="match status" value="1"/>
</dbReference>
<proteinExistence type="inferred from homology"/>
<feature type="region of interest" description="Disordered" evidence="7">
    <location>
        <begin position="469"/>
        <end position="628"/>
    </location>
</feature>
<evidence type="ECO:0000256" key="3">
    <source>
        <dbReference type="ARBA" id="ARBA00023015"/>
    </source>
</evidence>
<feature type="compositionally biased region" description="Acidic residues" evidence="7">
    <location>
        <begin position="343"/>
        <end position="377"/>
    </location>
</feature>
<feature type="compositionally biased region" description="Acidic residues" evidence="7">
    <location>
        <begin position="606"/>
        <end position="628"/>
    </location>
</feature>
<comment type="subcellular location">
    <subcellularLocation>
        <location evidence="1">Nucleus</location>
    </subcellularLocation>
</comment>
<keyword evidence="9" id="KW-0648">Protein biosynthesis</keyword>
<dbReference type="STRING" id="1151754.M9LUG5"/>
<feature type="compositionally biased region" description="Polar residues" evidence="7">
    <location>
        <begin position="48"/>
        <end position="62"/>
    </location>
</feature>
<protein>
    <submittedName>
        <fullName evidence="9">Transcription initiation factor TFIID, subunit TAF7</fullName>
    </submittedName>
</protein>
<gene>
    <name evidence="9" type="ORF">PANT_7c00313</name>
</gene>
<comment type="similarity">
    <text evidence="2">Belongs to the TAF7 family.</text>
</comment>
<evidence type="ECO:0000256" key="2">
    <source>
        <dbReference type="ARBA" id="ARBA00009368"/>
    </source>
</evidence>
<feature type="compositionally biased region" description="Polar residues" evidence="7">
    <location>
        <begin position="542"/>
        <end position="553"/>
    </location>
</feature>
<accession>M9LUG5</accession>
<feature type="compositionally biased region" description="Basic and acidic residues" evidence="7">
    <location>
        <begin position="37"/>
        <end position="46"/>
    </location>
</feature>
<keyword evidence="5" id="KW-0539">Nucleus</keyword>
<feature type="compositionally biased region" description="Basic and acidic residues" evidence="7">
    <location>
        <begin position="424"/>
        <end position="433"/>
    </location>
</feature>
<dbReference type="Pfam" id="PF04658">
    <property type="entry name" value="TAFII55_N"/>
    <property type="match status" value="1"/>
</dbReference>
<dbReference type="CDD" id="cd08047">
    <property type="entry name" value="TAF7"/>
    <property type="match status" value="1"/>
</dbReference>
<feature type="region of interest" description="Disordered" evidence="7">
    <location>
        <begin position="1"/>
        <end position="93"/>
    </location>
</feature>
<keyword evidence="6" id="KW-0175">Coiled coil</keyword>
<evidence type="ECO:0000313" key="9">
    <source>
        <dbReference type="EMBL" id="GAC72874.1"/>
    </source>
</evidence>
<dbReference type="Proteomes" id="UP000011976">
    <property type="component" value="Unassembled WGS sequence"/>
</dbReference>
<evidence type="ECO:0000256" key="7">
    <source>
        <dbReference type="SAM" id="MobiDB-lite"/>
    </source>
</evidence>
<feature type="compositionally biased region" description="Basic and acidic residues" evidence="7">
    <location>
        <begin position="470"/>
        <end position="494"/>
    </location>
</feature>
<dbReference type="InterPro" id="IPR006751">
    <property type="entry name" value="TAFII55_prot_cons_reg"/>
</dbReference>
<keyword evidence="9" id="KW-0396">Initiation factor</keyword>
<dbReference type="GO" id="GO:0051123">
    <property type="term" value="P:RNA polymerase II preinitiation complex assembly"/>
    <property type="evidence" value="ECO:0007669"/>
    <property type="project" value="TreeGrafter"/>
</dbReference>
<keyword evidence="4" id="KW-0804">Transcription</keyword>
<feature type="coiled-coil region" evidence="6">
    <location>
        <begin position="238"/>
        <end position="265"/>
    </location>
</feature>
<evidence type="ECO:0000256" key="5">
    <source>
        <dbReference type="ARBA" id="ARBA00023242"/>
    </source>
</evidence>
<reference evidence="10" key="1">
    <citation type="journal article" date="2013" name="Genome Announc.">
        <title>Genome sequence of the basidiomycetous yeast Pseudozyma antarctica T-34, a producer of the glycolipid biosurfactants mannosylerythritol lipids.</title>
        <authorList>
            <person name="Morita T."/>
            <person name="Koike H."/>
            <person name="Koyama Y."/>
            <person name="Hagiwara H."/>
            <person name="Ito E."/>
            <person name="Fukuoka T."/>
            <person name="Imura T."/>
            <person name="Machida M."/>
            <person name="Kitamoto D."/>
        </authorList>
    </citation>
    <scope>NUCLEOTIDE SEQUENCE [LARGE SCALE GENOMIC DNA]</scope>
    <source>
        <strain evidence="10">T-34</strain>
    </source>
</reference>
<dbReference type="PANTHER" id="PTHR12228">
    <property type="entry name" value="TRANSCRIPTION INITIATION FACTOR TFIID 55 KD SUBUNIT-RELATED"/>
    <property type="match status" value="1"/>
</dbReference>
<evidence type="ECO:0000256" key="6">
    <source>
        <dbReference type="SAM" id="Coils"/>
    </source>
</evidence>
<evidence type="ECO:0000256" key="4">
    <source>
        <dbReference type="ARBA" id="ARBA00023163"/>
    </source>
</evidence>
<feature type="compositionally biased region" description="Gly residues" evidence="7">
    <location>
        <begin position="73"/>
        <end position="83"/>
    </location>
</feature>
<dbReference type="InterPro" id="IPR037817">
    <property type="entry name" value="TAF7"/>
</dbReference>
<feature type="compositionally biased region" description="Low complexity" evidence="7">
    <location>
        <begin position="577"/>
        <end position="602"/>
    </location>
</feature>
<dbReference type="EMBL" id="DF196773">
    <property type="protein sequence ID" value="GAC72874.1"/>
    <property type="molecule type" value="Genomic_DNA"/>
</dbReference>
<feature type="compositionally biased region" description="Low complexity" evidence="7">
    <location>
        <begin position="1"/>
        <end position="11"/>
    </location>
</feature>
<evidence type="ECO:0000256" key="1">
    <source>
        <dbReference type="ARBA" id="ARBA00004123"/>
    </source>
</evidence>
<keyword evidence="3" id="KW-0805">Transcription regulation</keyword>
<feature type="compositionally biased region" description="Acidic residues" evidence="7">
    <location>
        <begin position="313"/>
        <end position="327"/>
    </location>
</feature>
<dbReference type="SMART" id="SM01370">
    <property type="entry name" value="TAFII55_N"/>
    <property type="match status" value="1"/>
</dbReference>
<dbReference type="OrthoDB" id="153872at2759"/>
<sequence length="628" mass="67909">MSEASGSASPSGDGGARGIRPKRAVRPTAKALLAREQSPDGWEHGGSKRSQPSRPIRTSSGARPQIKLKMKASGGGTAAGVGQGPKTQPYMQGYDRELDSEDDETGEGLAFEEQLIFRMPEGPECDKLRESIQKRQLGDDVWFKFKDSRRAVVHVGDSLFSAKLVDLPTITESHKTLDNRQFFKVADIAQMLVVEGKIADESQASSSGAGKGFNIEDFVYPHGITPPMQWARKRRFRKRAARRAIETVEKEVERLLKADKKAEEVEYEMIDAADEGGSDEDDAHPRGQSRRGVSSPGGSQAETPMPDGSDAGSQDEEGDDGDEDEDGQGARRRGHGEGGGEGGYDDADLDDEDDVDEDLAAELDAALEEEDDDDDDGESTRGAGSEAQSRASDQEDLWDDDDDDDADDGGDEDDDEEDENDEEKEQRVREAQLEAECRELETLLRRKQSDVDGTMNLIIKNRHQQALRKLTTERDMKRNQLAEIKQSRKERKEANLAAAAAEEAAHEAAASSNGAATEATGPHRQDGDEHHSPERQHEDGQRQQPVTASSGQLSAPIAAKDSQGSAPNGGMPPPALPASRNRQQSSASAAQPAGGSAPDPSSIPNDDGDGGGDADLWDDEDEEEDNEN</sequence>
<dbReference type="GO" id="GO:0005669">
    <property type="term" value="C:transcription factor TFIID complex"/>
    <property type="evidence" value="ECO:0007669"/>
    <property type="project" value="InterPro"/>
</dbReference>
<feature type="compositionally biased region" description="Basic and acidic residues" evidence="7">
    <location>
        <begin position="521"/>
        <end position="541"/>
    </location>
</feature>
<dbReference type="GO" id="GO:0016251">
    <property type="term" value="F:RNA polymerase II general transcription initiation factor activity"/>
    <property type="evidence" value="ECO:0007669"/>
    <property type="project" value="TreeGrafter"/>
</dbReference>
<evidence type="ECO:0000313" key="10">
    <source>
        <dbReference type="Proteomes" id="UP000011976"/>
    </source>
</evidence>
<feature type="compositionally biased region" description="Low complexity" evidence="7">
    <location>
        <begin position="495"/>
        <end position="520"/>
    </location>
</feature>
<name>M9LUG5_PSEA3</name>
<dbReference type="GO" id="GO:0003743">
    <property type="term" value="F:translation initiation factor activity"/>
    <property type="evidence" value="ECO:0007669"/>
    <property type="project" value="UniProtKB-KW"/>
</dbReference>
<organism evidence="9 10">
    <name type="scientific">Pseudozyma antarctica (strain T-34)</name>
    <name type="common">Yeast</name>
    <name type="synonym">Candida antarctica</name>
    <dbReference type="NCBI Taxonomy" id="1151754"/>
    <lineage>
        <taxon>Eukaryota</taxon>
        <taxon>Fungi</taxon>
        <taxon>Dikarya</taxon>
        <taxon>Basidiomycota</taxon>
        <taxon>Ustilaginomycotina</taxon>
        <taxon>Ustilaginomycetes</taxon>
        <taxon>Ustilaginales</taxon>
        <taxon>Ustilaginaceae</taxon>
        <taxon>Moesziomyces</taxon>
    </lineage>
</organism>
<feature type="domain" description="TAFII55 protein conserved region" evidence="8">
    <location>
        <begin position="111"/>
        <end position="264"/>
    </location>
</feature>
<feature type="compositionally biased region" description="Acidic residues" evidence="7">
    <location>
        <begin position="394"/>
        <end position="423"/>
    </location>
</feature>
<feature type="compositionally biased region" description="Acidic residues" evidence="7">
    <location>
        <begin position="271"/>
        <end position="282"/>
    </location>
</feature>
<feature type="region of interest" description="Disordered" evidence="7">
    <location>
        <begin position="271"/>
        <end position="433"/>
    </location>
</feature>